<dbReference type="PANTHER" id="PTHR43821">
    <property type="entry name" value="NAD(P)H NITROREDUCTASE YDJA-RELATED"/>
    <property type="match status" value="1"/>
</dbReference>
<keyword evidence="3 7" id="KW-0288">FMN</keyword>
<dbReference type="PIRSF" id="PIRSF000232">
    <property type="entry name" value="YdjA"/>
    <property type="match status" value="1"/>
</dbReference>
<comment type="cofactor">
    <cofactor evidence="8">
        <name>FMN</name>
        <dbReference type="ChEBI" id="CHEBI:58210"/>
    </cofactor>
    <text evidence="8">Binds 1 FMN per subunit.</text>
</comment>
<dbReference type="InterPro" id="IPR029479">
    <property type="entry name" value="Nitroreductase"/>
</dbReference>
<name>A0A3P5X527_9RHOB</name>
<dbReference type="InterPro" id="IPR000415">
    <property type="entry name" value="Nitroreductase-like"/>
</dbReference>
<keyword evidence="2 7" id="KW-0285">Flavoprotein</keyword>
<dbReference type="EMBL" id="UXAW01000071">
    <property type="protein sequence ID" value="VDC29384.1"/>
    <property type="molecule type" value="Genomic_DNA"/>
</dbReference>
<keyword evidence="6 7" id="KW-0520">NAD</keyword>
<comment type="similarity">
    <text evidence="1 7">Belongs to the nitroreductase family.</text>
</comment>
<evidence type="ECO:0000313" key="10">
    <source>
        <dbReference type="EMBL" id="VDC29384.1"/>
    </source>
</evidence>
<evidence type="ECO:0000256" key="7">
    <source>
        <dbReference type="PIRNR" id="PIRNR000232"/>
    </source>
</evidence>
<dbReference type="SUPFAM" id="SSF55469">
    <property type="entry name" value="FMN-dependent nitroreductase-like"/>
    <property type="match status" value="1"/>
</dbReference>
<feature type="binding site" description="in other chain" evidence="8">
    <location>
        <begin position="138"/>
        <end position="140"/>
    </location>
    <ligand>
        <name>FMN</name>
        <dbReference type="ChEBI" id="CHEBI:58210"/>
        <note>ligand shared between dimeric partners</note>
    </ligand>
</feature>
<dbReference type="PANTHER" id="PTHR43821:SF1">
    <property type="entry name" value="NAD(P)H NITROREDUCTASE YDJA-RELATED"/>
    <property type="match status" value="1"/>
</dbReference>
<evidence type="ECO:0000256" key="8">
    <source>
        <dbReference type="PIRSR" id="PIRSR000232-1"/>
    </source>
</evidence>
<evidence type="ECO:0000256" key="4">
    <source>
        <dbReference type="ARBA" id="ARBA00022857"/>
    </source>
</evidence>
<dbReference type="EC" id="1.-.-.-" evidence="7"/>
<dbReference type="InterPro" id="IPR052530">
    <property type="entry name" value="NAD(P)H_nitroreductase"/>
</dbReference>
<accession>A0A3P5X527</accession>
<keyword evidence="5 7" id="KW-0560">Oxidoreductase</keyword>
<dbReference type="CDD" id="cd02135">
    <property type="entry name" value="YdjA-like"/>
    <property type="match status" value="1"/>
</dbReference>
<evidence type="ECO:0000256" key="3">
    <source>
        <dbReference type="ARBA" id="ARBA00022643"/>
    </source>
</evidence>
<feature type="binding site" evidence="8">
    <location>
        <position position="46"/>
    </location>
    <ligand>
        <name>FMN</name>
        <dbReference type="ChEBI" id="CHEBI:58210"/>
        <note>ligand shared between dimeric partners</note>
    </ligand>
</feature>
<dbReference type="AlphaFoldDB" id="A0A3P5X527"/>
<feature type="domain" description="Nitroreductase" evidence="9">
    <location>
        <begin position="23"/>
        <end position="168"/>
    </location>
</feature>
<dbReference type="InterPro" id="IPR026021">
    <property type="entry name" value="YdjA-like"/>
</dbReference>
<keyword evidence="4 7" id="KW-0521">NADP</keyword>
<dbReference type="OrthoDB" id="9804207at2"/>
<evidence type="ECO:0000256" key="2">
    <source>
        <dbReference type="ARBA" id="ARBA00022630"/>
    </source>
</evidence>
<evidence type="ECO:0000256" key="6">
    <source>
        <dbReference type="ARBA" id="ARBA00023027"/>
    </source>
</evidence>
<gene>
    <name evidence="10" type="primary">ydjA</name>
    <name evidence="10" type="ORF">XINFAN_02315</name>
</gene>
<sequence length="192" mass="20979">MSDRNQPALDFLATRLSQPAKMFDDPVPARAELEEILRLALRVPDHGKLEPWRLIVLERADFTRLADLAEARAKELGADPEKIEKGRGQFDRGRLAVAVISSPKASDKIPLAEQVLSAGALCMNLLTVACAAGWGANWLSGWPAHDEVFRARAFGCTADERVAGIVHIATPGRSFPDRPRPDPARVVQWGLG</sequence>
<evidence type="ECO:0000256" key="5">
    <source>
        <dbReference type="ARBA" id="ARBA00023002"/>
    </source>
</evidence>
<dbReference type="Pfam" id="PF00881">
    <property type="entry name" value="Nitroreductase"/>
    <property type="match status" value="1"/>
</dbReference>
<evidence type="ECO:0000259" key="9">
    <source>
        <dbReference type="Pfam" id="PF00881"/>
    </source>
</evidence>
<evidence type="ECO:0000313" key="11">
    <source>
        <dbReference type="Proteomes" id="UP000277498"/>
    </source>
</evidence>
<dbReference type="GO" id="GO:0016491">
    <property type="term" value="F:oxidoreductase activity"/>
    <property type="evidence" value="ECO:0007669"/>
    <property type="project" value="UniProtKB-UniRule"/>
</dbReference>
<dbReference type="Proteomes" id="UP000277498">
    <property type="component" value="Unassembled WGS sequence"/>
</dbReference>
<reference evidence="10 11" key="1">
    <citation type="submission" date="2018-11" db="EMBL/GenBank/DDBJ databases">
        <authorList>
            <person name="Criscuolo A."/>
        </authorList>
    </citation>
    <scope>NUCLEOTIDE SEQUENCE [LARGE SCALE GENOMIC DNA]</scope>
    <source>
        <strain evidence="10">ACIP111625</strain>
    </source>
</reference>
<evidence type="ECO:0000256" key="1">
    <source>
        <dbReference type="ARBA" id="ARBA00007118"/>
    </source>
</evidence>
<dbReference type="Gene3D" id="3.40.109.10">
    <property type="entry name" value="NADH Oxidase"/>
    <property type="match status" value="1"/>
</dbReference>
<dbReference type="RefSeq" id="WP_124087059.1">
    <property type="nucleotide sequence ID" value="NZ_UXAW01000071.1"/>
</dbReference>
<organism evidence="10 11">
    <name type="scientific">Pseudogemmobacter humi</name>
    <dbReference type="NCBI Taxonomy" id="2483812"/>
    <lineage>
        <taxon>Bacteria</taxon>
        <taxon>Pseudomonadati</taxon>
        <taxon>Pseudomonadota</taxon>
        <taxon>Alphaproteobacteria</taxon>
        <taxon>Rhodobacterales</taxon>
        <taxon>Paracoccaceae</taxon>
        <taxon>Pseudogemmobacter</taxon>
    </lineage>
</organism>
<keyword evidence="11" id="KW-1185">Reference proteome</keyword>
<feature type="binding site" description="in other chain" evidence="8">
    <location>
        <begin position="15"/>
        <end position="17"/>
    </location>
    <ligand>
        <name>FMN</name>
        <dbReference type="ChEBI" id="CHEBI:58210"/>
        <note>ligand shared between dimeric partners</note>
    </ligand>
</feature>
<proteinExistence type="inferred from homology"/>
<protein>
    <recommendedName>
        <fullName evidence="7">Putative NAD(P)H nitroreductase</fullName>
        <ecNumber evidence="7">1.-.-.-</ecNumber>
    </recommendedName>
</protein>
<feature type="binding site" evidence="8">
    <location>
        <position position="42"/>
    </location>
    <ligand>
        <name>FMN</name>
        <dbReference type="ChEBI" id="CHEBI:58210"/>
        <note>ligand shared between dimeric partners</note>
    </ligand>
</feature>